<proteinExistence type="predicted"/>
<comment type="caution">
    <text evidence="3">The sequence shown here is derived from an EMBL/GenBank/DDBJ whole genome shotgun (WGS) entry which is preliminary data.</text>
</comment>
<name>A0A9W7XN30_9FUNG</name>
<dbReference type="Gene3D" id="3.30.428.10">
    <property type="entry name" value="HIT-like"/>
    <property type="match status" value="1"/>
</dbReference>
<dbReference type="AlphaFoldDB" id="A0A9W7XN30"/>
<dbReference type="SUPFAM" id="SSF54197">
    <property type="entry name" value="HIT-like"/>
    <property type="match status" value="1"/>
</dbReference>
<dbReference type="GO" id="GO:0003824">
    <property type="term" value="F:catalytic activity"/>
    <property type="evidence" value="ECO:0007669"/>
    <property type="project" value="InterPro"/>
</dbReference>
<evidence type="ECO:0000313" key="3">
    <source>
        <dbReference type="EMBL" id="KAJ1648289.1"/>
    </source>
</evidence>
<evidence type="ECO:0000256" key="1">
    <source>
        <dbReference type="PROSITE-ProRule" id="PRU00464"/>
    </source>
</evidence>
<dbReference type="Proteomes" id="UP001145021">
    <property type="component" value="Unassembled WGS sequence"/>
</dbReference>
<dbReference type="PRINTS" id="PR00332">
    <property type="entry name" value="HISTRIAD"/>
</dbReference>
<dbReference type="PANTHER" id="PTHR46648:SF1">
    <property type="entry name" value="ADENOSINE 5'-MONOPHOSPHORAMIDASE HNT1"/>
    <property type="match status" value="1"/>
</dbReference>
<dbReference type="InterPro" id="IPR001310">
    <property type="entry name" value="Histidine_triad_HIT"/>
</dbReference>
<dbReference type="GO" id="GO:0009117">
    <property type="term" value="P:nucleotide metabolic process"/>
    <property type="evidence" value="ECO:0007669"/>
    <property type="project" value="TreeGrafter"/>
</dbReference>
<dbReference type="InterPro" id="IPR036265">
    <property type="entry name" value="HIT-like_sf"/>
</dbReference>
<dbReference type="PROSITE" id="PS51084">
    <property type="entry name" value="HIT_2"/>
    <property type="match status" value="1"/>
</dbReference>
<gene>
    <name evidence="3" type="ORF">LPJ64_000445</name>
</gene>
<dbReference type="EMBL" id="JANBOH010000008">
    <property type="protein sequence ID" value="KAJ1648289.1"/>
    <property type="molecule type" value="Genomic_DNA"/>
</dbReference>
<feature type="domain" description="HIT" evidence="2">
    <location>
        <begin position="5"/>
        <end position="109"/>
    </location>
</feature>
<accession>A0A9W7XN30</accession>
<reference evidence="3" key="1">
    <citation type="submission" date="2022-07" db="EMBL/GenBank/DDBJ databases">
        <title>Phylogenomic reconstructions and comparative analyses of Kickxellomycotina fungi.</title>
        <authorList>
            <person name="Reynolds N.K."/>
            <person name="Stajich J.E."/>
            <person name="Barry K."/>
            <person name="Grigoriev I.V."/>
            <person name="Crous P."/>
            <person name="Smith M.E."/>
        </authorList>
    </citation>
    <scope>NUCLEOTIDE SEQUENCE</scope>
    <source>
        <strain evidence="3">NBRC 105413</strain>
    </source>
</reference>
<dbReference type="InterPro" id="IPR011146">
    <property type="entry name" value="HIT-like"/>
</dbReference>
<evidence type="ECO:0000259" key="2">
    <source>
        <dbReference type="PROSITE" id="PS51084"/>
    </source>
</evidence>
<sequence length="150" mass="16366">MSDCVFCQIVAGTAPSHKVLEDAEHVAFLSIFPNTPGFTVAIPKQHMDADVLSLDDEAYTKLLLFAKRVDAQLRRGLGVDRCALAVEGLMINHAHAKLIPLHGLNGRTYVVSEGTVYSDQYRGFITTNEGPRCADEQLAVIAQQIRDANA</sequence>
<keyword evidence="4" id="KW-1185">Reference proteome</keyword>
<dbReference type="Pfam" id="PF01230">
    <property type="entry name" value="HIT"/>
    <property type="match status" value="1"/>
</dbReference>
<protein>
    <recommendedName>
        <fullName evidence="2">HIT domain-containing protein</fullName>
    </recommendedName>
</protein>
<evidence type="ECO:0000313" key="4">
    <source>
        <dbReference type="Proteomes" id="UP001145021"/>
    </source>
</evidence>
<comment type="caution">
    <text evidence="1">Lacks conserved residue(s) required for the propagation of feature annotation.</text>
</comment>
<organism evidence="3 4">
    <name type="scientific">Coemansia asiatica</name>
    <dbReference type="NCBI Taxonomy" id="1052880"/>
    <lineage>
        <taxon>Eukaryota</taxon>
        <taxon>Fungi</taxon>
        <taxon>Fungi incertae sedis</taxon>
        <taxon>Zoopagomycota</taxon>
        <taxon>Kickxellomycotina</taxon>
        <taxon>Kickxellomycetes</taxon>
        <taxon>Kickxellales</taxon>
        <taxon>Kickxellaceae</taxon>
        <taxon>Coemansia</taxon>
    </lineage>
</organism>
<dbReference type="PANTHER" id="PTHR46648">
    <property type="entry name" value="HIT FAMILY PROTEIN 1"/>
    <property type="match status" value="1"/>
</dbReference>